<name>A0AAE3SFI0_9BACT</name>
<keyword evidence="4" id="KW-0812">Transmembrane</keyword>
<dbReference type="SMART" id="SM00534">
    <property type="entry name" value="MUTSac"/>
    <property type="match status" value="1"/>
</dbReference>
<keyword evidence="2" id="KW-0067">ATP-binding</keyword>
<reference evidence="6" key="1">
    <citation type="submission" date="2022-10" db="EMBL/GenBank/DDBJ databases">
        <authorList>
            <person name="Yu W.X."/>
        </authorList>
    </citation>
    <scope>NUCLEOTIDE SEQUENCE</scope>
    <source>
        <strain evidence="6">AAT</strain>
    </source>
</reference>
<feature type="transmembrane region" description="Helical" evidence="4">
    <location>
        <begin position="27"/>
        <end position="44"/>
    </location>
</feature>
<evidence type="ECO:0000256" key="1">
    <source>
        <dbReference type="ARBA" id="ARBA00022741"/>
    </source>
</evidence>
<feature type="transmembrane region" description="Helical" evidence="4">
    <location>
        <begin position="235"/>
        <end position="255"/>
    </location>
</feature>
<keyword evidence="3" id="KW-0238">DNA-binding</keyword>
<evidence type="ECO:0000313" key="7">
    <source>
        <dbReference type="Proteomes" id="UP001209229"/>
    </source>
</evidence>
<dbReference type="Gene3D" id="3.40.50.300">
    <property type="entry name" value="P-loop containing nucleotide triphosphate hydrolases"/>
    <property type="match status" value="1"/>
</dbReference>
<keyword evidence="7" id="KW-1185">Reference proteome</keyword>
<dbReference type="GO" id="GO:0005829">
    <property type="term" value="C:cytosol"/>
    <property type="evidence" value="ECO:0007669"/>
    <property type="project" value="TreeGrafter"/>
</dbReference>
<dbReference type="InterPro" id="IPR007696">
    <property type="entry name" value="DNA_mismatch_repair_MutS_core"/>
</dbReference>
<keyword evidence="1" id="KW-0547">Nucleotide-binding</keyword>
<dbReference type="SUPFAM" id="SSF48334">
    <property type="entry name" value="DNA repair protein MutS, domain III"/>
    <property type="match status" value="1"/>
</dbReference>
<dbReference type="RefSeq" id="WP_301191018.1">
    <property type="nucleotide sequence ID" value="NZ_JAPDPJ010000029.1"/>
</dbReference>
<feature type="transmembrane region" description="Helical" evidence="4">
    <location>
        <begin position="50"/>
        <end position="71"/>
    </location>
</feature>
<gene>
    <name evidence="6" type="ORF">OM075_13315</name>
</gene>
<sequence>MKTFSDNIKIHNTNLVKLTKLLKQISLLRLVLFILLAIILIYLFKYKLLTTILLVFPLVAIISFGISIKYYSKIAYRKRHTEFLKCINESEILRDERKLNTFDKGKEFINATHPYTSDLDIFGQHSIFQLINRTTTESGKLRLAKWLSEPALNHEIIERQEAIKELAPNLQWRQDFQASGMHFQHKKSDYNKLLEWMEKPVGLINHSLLYITLAVALSVLSFASLYYFIIHIFFVNWFTYLIPFIAVMLINNFVLRRTKPQAEDIVITSQENINTLKSYKSLISAIENKKFKSYKLKQLQSLLSLDKFSAFKEINKLCKILDFSQQRGVNKMKIPIKGNAFYAILNLFLLLDIYLIIETEQWKLKNKTSLRSWSNIISEFEALNSFAGFSYSNPAFTFPEITEQNNHIHFEVLGHPLIQSDKRVCNNFHSEGHGDISMITGSNMGGKSTFLRTVGLNLVLALAGAPCCAENAKVSNLKLYTSMRTQDNLSMGVSSFYAELKRVETILKKIENNENIFFLLDEMFKGTNSQDRHRGGFSLIYQMCGLKTSGIVATHDIELAKLLEKKSLVTNYSFNSEIKDNTMYFSYKLHTGICNDFNACELMRKSGINILSDISEDEI</sequence>
<dbReference type="EMBL" id="JAPDPJ010000029">
    <property type="protein sequence ID" value="MCW3787453.1"/>
    <property type="molecule type" value="Genomic_DNA"/>
</dbReference>
<proteinExistence type="predicted"/>
<keyword evidence="4" id="KW-1133">Transmembrane helix</keyword>
<evidence type="ECO:0000313" key="6">
    <source>
        <dbReference type="EMBL" id="MCW3787453.1"/>
    </source>
</evidence>
<dbReference type="GO" id="GO:0140664">
    <property type="term" value="F:ATP-dependent DNA damage sensor activity"/>
    <property type="evidence" value="ECO:0007669"/>
    <property type="project" value="InterPro"/>
</dbReference>
<dbReference type="GO" id="GO:0030983">
    <property type="term" value="F:mismatched DNA binding"/>
    <property type="evidence" value="ECO:0007669"/>
    <property type="project" value="InterPro"/>
</dbReference>
<protein>
    <recommendedName>
        <fullName evidence="5">DNA mismatch repair proteins mutS family domain-containing protein</fullName>
    </recommendedName>
</protein>
<dbReference type="InterPro" id="IPR027417">
    <property type="entry name" value="P-loop_NTPase"/>
</dbReference>
<dbReference type="PANTHER" id="PTHR11361:SF99">
    <property type="entry name" value="DNA MISMATCH REPAIR PROTEIN"/>
    <property type="match status" value="1"/>
</dbReference>
<organism evidence="6 7">
    <name type="scientific">Plebeiibacterium sediminum</name>
    <dbReference type="NCBI Taxonomy" id="2992112"/>
    <lineage>
        <taxon>Bacteria</taxon>
        <taxon>Pseudomonadati</taxon>
        <taxon>Bacteroidota</taxon>
        <taxon>Bacteroidia</taxon>
        <taxon>Marinilabiliales</taxon>
        <taxon>Marinilabiliaceae</taxon>
        <taxon>Plebeiibacterium</taxon>
    </lineage>
</organism>
<evidence type="ECO:0000256" key="2">
    <source>
        <dbReference type="ARBA" id="ARBA00022840"/>
    </source>
</evidence>
<comment type="caution">
    <text evidence="6">The sequence shown here is derived from an EMBL/GenBank/DDBJ whole genome shotgun (WGS) entry which is preliminary data.</text>
</comment>
<accession>A0AAE3SFI0</accession>
<dbReference type="InterPro" id="IPR036187">
    <property type="entry name" value="DNA_mismatch_repair_MutS_sf"/>
</dbReference>
<dbReference type="Gene3D" id="1.10.1420.10">
    <property type="match status" value="1"/>
</dbReference>
<dbReference type="GO" id="GO:0006298">
    <property type="term" value="P:mismatch repair"/>
    <property type="evidence" value="ECO:0007669"/>
    <property type="project" value="InterPro"/>
</dbReference>
<evidence type="ECO:0000256" key="4">
    <source>
        <dbReference type="SAM" id="Phobius"/>
    </source>
</evidence>
<dbReference type="Proteomes" id="UP001209229">
    <property type="component" value="Unassembled WGS sequence"/>
</dbReference>
<dbReference type="AlphaFoldDB" id="A0AAE3SFI0"/>
<dbReference type="InterPro" id="IPR045076">
    <property type="entry name" value="MutS"/>
</dbReference>
<dbReference type="PANTHER" id="PTHR11361">
    <property type="entry name" value="DNA MISMATCH REPAIR PROTEIN MUTS FAMILY MEMBER"/>
    <property type="match status" value="1"/>
</dbReference>
<evidence type="ECO:0000259" key="5">
    <source>
        <dbReference type="SMART" id="SM00534"/>
    </source>
</evidence>
<evidence type="ECO:0000256" key="3">
    <source>
        <dbReference type="ARBA" id="ARBA00023125"/>
    </source>
</evidence>
<feature type="domain" description="DNA mismatch repair proteins mutS family" evidence="5">
    <location>
        <begin position="434"/>
        <end position="612"/>
    </location>
</feature>
<dbReference type="InterPro" id="IPR000432">
    <property type="entry name" value="DNA_mismatch_repair_MutS_C"/>
</dbReference>
<dbReference type="Pfam" id="PF00488">
    <property type="entry name" value="MutS_V"/>
    <property type="match status" value="1"/>
</dbReference>
<dbReference type="SUPFAM" id="SSF52540">
    <property type="entry name" value="P-loop containing nucleoside triphosphate hydrolases"/>
    <property type="match status" value="1"/>
</dbReference>
<feature type="transmembrane region" description="Helical" evidence="4">
    <location>
        <begin position="207"/>
        <end position="229"/>
    </location>
</feature>
<feature type="transmembrane region" description="Helical" evidence="4">
    <location>
        <begin position="340"/>
        <end position="357"/>
    </location>
</feature>
<dbReference type="GO" id="GO:0005524">
    <property type="term" value="F:ATP binding"/>
    <property type="evidence" value="ECO:0007669"/>
    <property type="project" value="UniProtKB-KW"/>
</dbReference>
<dbReference type="Pfam" id="PF05192">
    <property type="entry name" value="MutS_III"/>
    <property type="match status" value="1"/>
</dbReference>
<keyword evidence="4" id="KW-0472">Membrane</keyword>